<organism evidence="2 3">
    <name type="scientific">Bacillus infantis</name>
    <dbReference type="NCBI Taxonomy" id="324767"/>
    <lineage>
        <taxon>Bacteria</taxon>
        <taxon>Bacillati</taxon>
        <taxon>Bacillota</taxon>
        <taxon>Bacilli</taxon>
        <taxon>Bacillales</taxon>
        <taxon>Bacillaceae</taxon>
        <taxon>Bacillus</taxon>
    </lineage>
</organism>
<dbReference type="PANTHER" id="PTHR37038:SF14">
    <property type="entry name" value="TRANSCRIPTIONAL ACTIVATOR"/>
    <property type="match status" value="1"/>
</dbReference>
<proteinExistence type="predicted"/>
<dbReference type="SUPFAM" id="SSF48452">
    <property type="entry name" value="TPR-like"/>
    <property type="match status" value="1"/>
</dbReference>
<dbReference type="PANTHER" id="PTHR37038">
    <property type="entry name" value="TRANSCRIPTIONAL REGULATOR-RELATED"/>
    <property type="match status" value="1"/>
</dbReference>
<dbReference type="Pfam" id="PF01381">
    <property type="entry name" value="HTH_3"/>
    <property type="match status" value="1"/>
</dbReference>
<comment type="caution">
    <text evidence="2">The sequence shown here is derived from an EMBL/GenBank/DDBJ whole genome shotgun (WGS) entry which is preliminary data.</text>
</comment>
<dbReference type="InterPro" id="IPR019734">
    <property type="entry name" value="TPR_rpt"/>
</dbReference>
<dbReference type="InterPro" id="IPR053163">
    <property type="entry name" value="HTH-type_regulator_Rgg"/>
</dbReference>
<dbReference type="InterPro" id="IPR041315">
    <property type="entry name" value="PlcR_TPR"/>
</dbReference>
<dbReference type="InterPro" id="IPR010982">
    <property type="entry name" value="Lambda_DNA-bd_dom_sf"/>
</dbReference>
<dbReference type="CDD" id="cd00093">
    <property type="entry name" value="HTH_XRE"/>
    <property type="match status" value="1"/>
</dbReference>
<gene>
    <name evidence="2" type="ORF">FZD51_07010</name>
</gene>
<dbReference type="AlphaFoldDB" id="A0A5D4RKA9"/>
<dbReference type="PROSITE" id="PS50943">
    <property type="entry name" value="HTH_CROC1"/>
    <property type="match status" value="1"/>
</dbReference>
<reference evidence="2 3" key="1">
    <citation type="submission" date="2019-08" db="EMBL/GenBank/DDBJ databases">
        <title>Bacillus genomes from the desert of Cuatro Cienegas, Coahuila.</title>
        <authorList>
            <person name="Olmedo-Alvarez G."/>
        </authorList>
    </citation>
    <scope>NUCLEOTIDE SEQUENCE [LARGE SCALE GENOMIC DNA]</scope>
    <source>
        <strain evidence="2 3">CH446_14T</strain>
    </source>
</reference>
<dbReference type="SMART" id="SM00530">
    <property type="entry name" value="HTH_XRE"/>
    <property type="match status" value="1"/>
</dbReference>
<evidence type="ECO:0000259" key="1">
    <source>
        <dbReference type="PROSITE" id="PS50943"/>
    </source>
</evidence>
<dbReference type="EMBL" id="VTER01000003">
    <property type="protein sequence ID" value="TYS50286.1"/>
    <property type="molecule type" value="Genomic_DNA"/>
</dbReference>
<dbReference type="RefSeq" id="WP_148974090.1">
    <property type="nucleotide sequence ID" value="NZ_JBNIKU010000016.1"/>
</dbReference>
<dbReference type="Gene3D" id="1.25.40.10">
    <property type="entry name" value="Tetratricopeptide repeat domain"/>
    <property type="match status" value="1"/>
</dbReference>
<dbReference type="Proteomes" id="UP000322139">
    <property type="component" value="Unassembled WGS sequence"/>
</dbReference>
<sequence length="292" mass="34302">MDFSAIGQKIKDLRKLLGLSQKELAEGICTQAQISKIEKGDVYPYASTLYLISQKLGVDVNYFFHIGTTPRLDYILEVERQLEITRRSFDYETMRSIIKGEENNPLFTQNPVNRQLIRWHRGIYEYHLNKNPIKAHQVLNEAIALTHGKLWTEREIEILLSKGIILFEENELEEALAIYRDAKRFIDSLATLQDVMLMTKLHYNIARVLTRLSRYEESIESCTKGIAWCLEKDHLFLLGELHYHTGYNYELSHQLAEAKKYMEKALLIFELQNDTKYHSYINNKLKTWNLPI</sequence>
<dbReference type="GO" id="GO:0003677">
    <property type="term" value="F:DNA binding"/>
    <property type="evidence" value="ECO:0007669"/>
    <property type="project" value="InterPro"/>
</dbReference>
<name>A0A5D4RKA9_9BACI</name>
<dbReference type="Pfam" id="PF18768">
    <property type="entry name" value="RNPP_C"/>
    <property type="match status" value="1"/>
</dbReference>
<evidence type="ECO:0000313" key="3">
    <source>
        <dbReference type="Proteomes" id="UP000322139"/>
    </source>
</evidence>
<dbReference type="SMART" id="SM00028">
    <property type="entry name" value="TPR"/>
    <property type="match status" value="3"/>
</dbReference>
<feature type="domain" description="HTH cro/C1-type" evidence="1">
    <location>
        <begin position="10"/>
        <end position="63"/>
    </location>
</feature>
<dbReference type="InterPro" id="IPR011990">
    <property type="entry name" value="TPR-like_helical_dom_sf"/>
</dbReference>
<dbReference type="InterPro" id="IPR001387">
    <property type="entry name" value="Cro/C1-type_HTH"/>
</dbReference>
<accession>A0A5D4RKA9</accession>
<protein>
    <submittedName>
        <fullName evidence="2">Helix-turn-helix transcriptional regulator</fullName>
    </submittedName>
</protein>
<dbReference type="SUPFAM" id="SSF47413">
    <property type="entry name" value="lambda repressor-like DNA-binding domains"/>
    <property type="match status" value="1"/>
</dbReference>
<evidence type="ECO:0000313" key="2">
    <source>
        <dbReference type="EMBL" id="TYS50286.1"/>
    </source>
</evidence>